<protein>
    <recommendedName>
        <fullName evidence="3">Nuclease SbcCD subunit C</fullName>
    </recommendedName>
</protein>
<dbReference type="PANTHER" id="PTHR32114:SF2">
    <property type="entry name" value="ABC TRANSPORTER ABCH.3"/>
    <property type="match status" value="1"/>
</dbReference>
<evidence type="ECO:0000256" key="3">
    <source>
        <dbReference type="ARBA" id="ARBA00013368"/>
    </source>
</evidence>
<comment type="similarity">
    <text evidence="1">Belongs to the SMC family. SbcC subfamily.</text>
</comment>
<name>A0A1C6JXC1_9FIRM</name>
<evidence type="ECO:0000259" key="5">
    <source>
        <dbReference type="Pfam" id="PF13476"/>
    </source>
</evidence>
<dbReference type="EMBL" id="FMHG01000002">
    <property type="protein sequence ID" value="SCJ86726.1"/>
    <property type="molecule type" value="Genomic_DNA"/>
</dbReference>
<organism evidence="6">
    <name type="scientific">uncultured Anaerotruncus sp</name>
    <dbReference type="NCBI Taxonomy" id="905011"/>
    <lineage>
        <taxon>Bacteria</taxon>
        <taxon>Bacillati</taxon>
        <taxon>Bacillota</taxon>
        <taxon>Clostridia</taxon>
        <taxon>Eubacteriales</taxon>
        <taxon>Oscillospiraceae</taxon>
        <taxon>Anaerotruncus</taxon>
        <taxon>environmental samples</taxon>
    </lineage>
</organism>
<feature type="coiled-coil region" evidence="4">
    <location>
        <begin position="620"/>
        <end position="661"/>
    </location>
</feature>
<keyword evidence="4" id="KW-0175">Coiled coil</keyword>
<feature type="domain" description="Rad50/SbcC-type AAA" evidence="5">
    <location>
        <begin position="5"/>
        <end position="256"/>
    </location>
</feature>
<accession>A0A1C6JXC1</accession>
<dbReference type="Pfam" id="PF13558">
    <property type="entry name" value="SbcC_Walker_B"/>
    <property type="match status" value="1"/>
</dbReference>
<evidence type="ECO:0000256" key="1">
    <source>
        <dbReference type="ARBA" id="ARBA00006930"/>
    </source>
</evidence>
<feature type="coiled-coil region" evidence="4">
    <location>
        <begin position="184"/>
        <end position="211"/>
    </location>
</feature>
<evidence type="ECO:0000256" key="4">
    <source>
        <dbReference type="SAM" id="Coils"/>
    </source>
</evidence>
<gene>
    <name evidence="6" type="primary">sbcC</name>
    <name evidence="6" type="ORF">SAMEA3545359_02386</name>
</gene>
<comment type="subunit">
    <text evidence="2">Heterodimer of SbcC and SbcD.</text>
</comment>
<feature type="coiled-coil region" evidence="4">
    <location>
        <begin position="321"/>
        <end position="379"/>
    </location>
</feature>
<evidence type="ECO:0000313" key="6">
    <source>
        <dbReference type="EMBL" id="SCJ86726.1"/>
    </source>
</evidence>
<dbReference type="AlphaFoldDB" id="A0A1C6JXC1"/>
<dbReference type="InterPro" id="IPR038729">
    <property type="entry name" value="Rad50/SbcC_AAA"/>
</dbReference>
<reference evidence="6" key="1">
    <citation type="submission" date="2015-09" db="EMBL/GenBank/DDBJ databases">
        <authorList>
            <consortium name="Pathogen Informatics"/>
        </authorList>
    </citation>
    <scope>NUCLEOTIDE SEQUENCE</scope>
    <source>
        <strain evidence="6">2789STDY5834896</strain>
    </source>
</reference>
<sequence length="972" mass="107614">MQLEQLQLEAFGPFAGRQQVDFKALSGSGIFVITGPTGAGKTSIFDGVMFALYGRASGDSRPADGLRSDYAAEDAVSRVRLVFTVRGQRYTVERAPKQVRRNSRGNYSTFNQQAALYLPDGQVLTRVREVDEQLAQLVGLGAEQFRQIVLLPQGEFQRLLQSSSADKQLIFRRIFGTQLFARLEEALKTELAAQQEALQAHQAQRQLLLHQLNGSGDGALQQLLDTDYPDVEAICQLLEQRQMAGRSALDELAAQLEKNRRDQQKYPLEQMGRDNAAIVQLQSCQQALAALDEQAGEQAQRRCQLAQMEKLARCRQAAQQAQEHRARCDEAAAGLKEAQTQWDDLQQRRSEIESAERELRELESRRSESDRQLQLEKSRLESLHLRQKLEGSLQDSLLTLQRLDTVEQYVQCCAEQADLAALRAQAVTLQEQLAEFGRAGCACRAAQEEYDRISGAYHRSQAGQLAQTLRPNAPCPVCGSTHHPAPAKTVDAGADYPALQAATAALTAATAALRQRDAQLAAALEQLNGSDLLPVLGTLSALKADPALAAGATLFCDERQQQLRQKQSRLAEALAAFCPVDQLQKKGLDTAAGVAASRAGVQGKRQLWAEQLTALPTGCAQEVQDKVRRLEEERQASEKRQEALRRQLAEYEQQLASCRERLAIRRQLAEQTAQAVRESAEALAALLAREEVQPEQLRRTPPTTAQRQQLQEQIDRYEQERQRLLGQKEALAAYEGRALSDLEEARRVLDALREQEQSARQQVTALQLTLQKQKSSLSQLQQLLKEQGRLDEAYMQVQDLYRVASGKNSQHLSFERYVLSGYFDRVLAAANLRLDQMTQGKYMLLRRTEKEKGNAPSGLEMEVLDSYSGKARPVSTLSGGESFKAALSLALGLADVIGAQSGGIALDTVFIDEGFGSLDPQSLEEAMNTLEALKKEERLVGIISHVQALKERFPQGIEVRPLPGGGSAIHQK</sequence>
<proteinExistence type="inferred from homology"/>
<dbReference type="SUPFAM" id="SSF52540">
    <property type="entry name" value="P-loop containing nucleoside triphosphate hydrolases"/>
    <property type="match status" value="1"/>
</dbReference>
<feature type="coiled-coil region" evidence="4">
    <location>
        <begin position="707"/>
        <end position="769"/>
    </location>
</feature>
<dbReference type="InterPro" id="IPR027417">
    <property type="entry name" value="P-loop_NTPase"/>
</dbReference>
<dbReference type="GO" id="GO:0016887">
    <property type="term" value="F:ATP hydrolysis activity"/>
    <property type="evidence" value="ECO:0007669"/>
    <property type="project" value="InterPro"/>
</dbReference>
<evidence type="ECO:0000256" key="2">
    <source>
        <dbReference type="ARBA" id="ARBA00011322"/>
    </source>
</evidence>
<dbReference type="PANTHER" id="PTHR32114">
    <property type="entry name" value="ABC TRANSPORTER ABCH.3"/>
    <property type="match status" value="1"/>
</dbReference>
<dbReference type="GO" id="GO:0006302">
    <property type="term" value="P:double-strand break repair"/>
    <property type="evidence" value="ECO:0007669"/>
    <property type="project" value="InterPro"/>
</dbReference>
<dbReference type="Gene3D" id="3.40.50.300">
    <property type="entry name" value="P-loop containing nucleotide triphosphate hydrolases"/>
    <property type="match status" value="2"/>
</dbReference>
<dbReference type="Pfam" id="PF13476">
    <property type="entry name" value="AAA_23"/>
    <property type="match status" value="1"/>
</dbReference>